<reference evidence="7 8" key="1">
    <citation type="submission" date="2017-02" db="EMBL/GenBank/DDBJ databases">
        <authorList>
            <person name="Peterson S.W."/>
        </authorList>
    </citation>
    <scope>NUCLEOTIDE SEQUENCE [LARGE SCALE GENOMIC DNA]</scope>
    <source>
        <strain evidence="7 8">DSM 24412</strain>
    </source>
</reference>
<dbReference type="PANTHER" id="PTHR43409:SF4">
    <property type="entry name" value="RADICAL SAM SUPERFAMILY PROTEIN"/>
    <property type="match status" value="1"/>
</dbReference>
<dbReference type="Pfam" id="PF04055">
    <property type="entry name" value="Radical_SAM"/>
    <property type="match status" value="1"/>
</dbReference>
<evidence type="ECO:0000313" key="7">
    <source>
        <dbReference type="EMBL" id="SKC23973.1"/>
    </source>
</evidence>
<accession>A0A1T5HTH2</accession>
<dbReference type="SFLD" id="SFLDS00029">
    <property type="entry name" value="Radical_SAM"/>
    <property type="match status" value="1"/>
</dbReference>
<keyword evidence="8" id="KW-1185">Reference proteome</keyword>
<evidence type="ECO:0000259" key="6">
    <source>
        <dbReference type="PROSITE" id="PS51918"/>
    </source>
</evidence>
<dbReference type="CDD" id="cd01335">
    <property type="entry name" value="Radical_SAM"/>
    <property type="match status" value="1"/>
</dbReference>
<dbReference type="Proteomes" id="UP000191055">
    <property type="component" value="Unassembled WGS sequence"/>
</dbReference>
<dbReference type="SMART" id="SM00729">
    <property type="entry name" value="Elp3"/>
    <property type="match status" value="1"/>
</dbReference>
<dbReference type="SFLD" id="SFLDG01095">
    <property type="entry name" value="Uncharacterised_Radical_SAM_Su"/>
    <property type="match status" value="1"/>
</dbReference>
<keyword evidence="5" id="KW-0411">Iron-sulfur</keyword>
<sequence length="293" mass="33067">MIFSGFFSQPLEYDEPLFRPPAEARSAILQATIGCSWNRCAFCEMYTSKKFRVKPPDLLKQEINILANHYKGFVKKVFLGDGNAFVLSFEKLMPILEEVNSAFGRLQRISAYASPKDILEKTPTQLETLRSYGLKLLYVGAETGDDELLSLINKGETFASTSEALLKAHSAGIETSVMILNGLGGRNYSHQHAKKSAELINLTKPKFLSTLTLSFPMGEPQYQKRFRGDFELQTVPEIIRELRWMIEDIDAERIIYRSNHISNNLVLSGTLSRDKSDLLAQIDLELNDGIYGK</sequence>
<dbReference type="STRING" id="889453.SAMN03080601_03261"/>
<dbReference type="SUPFAM" id="SSF102114">
    <property type="entry name" value="Radical SAM enzymes"/>
    <property type="match status" value="1"/>
</dbReference>
<dbReference type="GO" id="GO:0051536">
    <property type="term" value="F:iron-sulfur cluster binding"/>
    <property type="evidence" value="ECO:0007669"/>
    <property type="project" value="UniProtKB-KW"/>
</dbReference>
<keyword evidence="2" id="KW-0949">S-adenosyl-L-methionine</keyword>
<dbReference type="InterPro" id="IPR058240">
    <property type="entry name" value="rSAM_sf"/>
</dbReference>
<dbReference type="AlphaFoldDB" id="A0A1T5HTH2"/>
<dbReference type="InterPro" id="IPR007197">
    <property type="entry name" value="rSAM"/>
</dbReference>
<dbReference type="GO" id="GO:0046872">
    <property type="term" value="F:metal ion binding"/>
    <property type="evidence" value="ECO:0007669"/>
    <property type="project" value="UniProtKB-KW"/>
</dbReference>
<dbReference type="GO" id="GO:0003824">
    <property type="term" value="F:catalytic activity"/>
    <property type="evidence" value="ECO:0007669"/>
    <property type="project" value="InterPro"/>
</dbReference>
<protein>
    <submittedName>
        <fullName evidence="7">Fe-S oxidoreductase</fullName>
    </submittedName>
</protein>
<evidence type="ECO:0000256" key="1">
    <source>
        <dbReference type="ARBA" id="ARBA00001966"/>
    </source>
</evidence>
<evidence type="ECO:0000256" key="4">
    <source>
        <dbReference type="ARBA" id="ARBA00023004"/>
    </source>
</evidence>
<dbReference type="OrthoDB" id="9777636at2"/>
<evidence type="ECO:0000256" key="3">
    <source>
        <dbReference type="ARBA" id="ARBA00022723"/>
    </source>
</evidence>
<keyword evidence="4" id="KW-0408">Iron</keyword>
<dbReference type="InterPro" id="IPR006638">
    <property type="entry name" value="Elp3/MiaA/NifB-like_rSAM"/>
</dbReference>
<evidence type="ECO:0000256" key="2">
    <source>
        <dbReference type="ARBA" id="ARBA00022691"/>
    </source>
</evidence>
<dbReference type="KEGG" id="asx:CDL62_08635"/>
<comment type="cofactor">
    <cofactor evidence="1">
        <name>[4Fe-4S] cluster</name>
        <dbReference type="ChEBI" id="CHEBI:49883"/>
    </cofactor>
</comment>
<dbReference type="PROSITE" id="PS51918">
    <property type="entry name" value="RADICAL_SAM"/>
    <property type="match status" value="1"/>
</dbReference>
<proteinExistence type="predicted"/>
<gene>
    <name evidence="7" type="ORF">SAMN03080601_03261</name>
</gene>
<keyword evidence="3" id="KW-0479">Metal-binding</keyword>
<dbReference type="SFLD" id="SFLDG01082">
    <property type="entry name" value="B12-binding_domain_containing"/>
    <property type="match status" value="1"/>
</dbReference>
<name>A0A1T5HTH2_9BACT</name>
<dbReference type="RefSeq" id="WP_079558925.1">
    <property type="nucleotide sequence ID" value="NZ_CP021904.1"/>
</dbReference>
<dbReference type="Gene3D" id="3.20.20.70">
    <property type="entry name" value="Aldolase class I"/>
    <property type="match status" value="1"/>
</dbReference>
<evidence type="ECO:0000313" key="8">
    <source>
        <dbReference type="Proteomes" id="UP000191055"/>
    </source>
</evidence>
<organism evidence="7 8">
    <name type="scientific">Alkalitalea saponilacus</name>
    <dbReference type="NCBI Taxonomy" id="889453"/>
    <lineage>
        <taxon>Bacteria</taxon>
        <taxon>Pseudomonadati</taxon>
        <taxon>Bacteroidota</taxon>
        <taxon>Bacteroidia</taxon>
        <taxon>Marinilabiliales</taxon>
        <taxon>Marinilabiliaceae</taxon>
        <taxon>Alkalitalea</taxon>
    </lineage>
</organism>
<dbReference type="InterPro" id="IPR051198">
    <property type="entry name" value="BchE-like"/>
</dbReference>
<evidence type="ECO:0000256" key="5">
    <source>
        <dbReference type="ARBA" id="ARBA00023014"/>
    </source>
</evidence>
<dbReference type="EMBL" id="FUYV01000025">
    <property type="protein sequence ID" value="SKC23973.1"/>
    <property type="molecule type" value="Genomic_DNA"/>
</dbReference>
<dbReference type="InterPro" id="IPR013785">
    <property type="entry name" value="Aldolase_TIM"/>
</dbReference>
<dbReference type="PANTHER" id="PTHR43409">
    <property type="entry name" value="ANAEROBIC MAGNESIUM-PROTOPORPHYRIN IX MONOMETHYL ESTER CYCLASE-RELATED"/>
    <property type="match status" value="1"/>
</dbReference>
<feature type="domain" description="Radical SAM core" evidence="6">
    <location>
        <begin position="19"/>
        <end position="247"/>
    </location>
</feature>